<dbReference type="GO" id="GO:0005975">
    <property type="term" value="P:carbohydrate metabolic process"/>
    <property type="evidence" value="ECO:0007669"/>
    <property type="project" value="UniProtKB-ARBA"/>
</dbReference>
<dbReference type="InterPro" id="IPR015919">
    <property type="entry name" value="Cadherin-like_sf"/>
</dbReference>
<dbReference type="InterPro" id="IPR006644">
    <property type="entry name" value="Cadg"/>
</dbReference>
<evidence type="ECO:0000313" key="6">
    <source>
        <dbReference type="Proteomes" id="UP000034838"/>
    </source>
</evidence>
<keyword evidence="6" id="KW-1185">Reference proteome</keyword>
<feature type="domain" description="Dystroglycan-type cadherin-like" evidence="4">
    <location>
        <begin position="289"/>
        <end position="378"/>
    </location>
</feature>
<dbReference type="GO" id="GO:0016020">
    <property type="term" value="C:membrane"/>
    <property type="evidence" value="ECO:0007669"/>
    <property type="project" value="InterPro"/>
</dbReference>
<sequence>MHSRLRLASAAAILGVAAGLTAVTPAQAGSTPAPDHVVVVIEENHSYGDIIGDTADAPYVNSLATQGADFTDSHAITHPSQPNYYDLFSGGNQGITSDSCVTPGFSSAANLGSELLGAGKTFASYNESLPSQGWTGCTSGAYARKHNPWFGFSNVPTSTAHTFGQFPTDYATLPDVSFVIPNLDDDMHDGTVKQGDTWLQNNLGAYATWAKSHNSLLVVTWDEDDGSTSNQIPTIFYGAGVKTGDYGETIDHYNVLRTLEDVYGLATTGNASFATPITDIWSTQAGNVVSVTNPGNQATTAGSAASLQIKATDSAGAPLTYSATGLPAGLTIDSSTGLISGTPTTAGTGDITVTVRDSTGASDSTSFTWTVTSPSGGGCTAQQLLGNPGFETGSAAPWTATSGVISNASGQSPHSGSWYAWLDGYGSTSTDTLAQTVTIPAGCTVGYSFWLHVDTSERTTSKAYDTLKAQALDGSGKVLGTLATYSNLDAANGYTQRTFDLTPYAGQTVTLKFTGSEDSSLQTSFVIDDTALDLS</sequence>
<evidence type="ECO:0000256" key="3">
    <source>
        <dbReference type="SAM" id="SignalP"/>
    </source>
</evidence>
<evidence type="ECO:0000256" key="2">
    <source>
        <dbReference type="ARBA" id="ARBA00023026"/>
    </source>
</evidence>
<dbReference type="InterPro" id="IPR013783">
    <property type="entry name" value="Ig-like_fold"/>
</dbReference>
<dbReference type="Pfam" id="PF04185">
    <property type="entry name" value="Phosphoesterase"/>
    <property type="match status" value="1"/>
</dbReference>
<dbReference type="InterPro" id="IPR007312">
    <property type="entry name" value="Phosphoesterase"/>
</dbReference>
<dbReference type="EMBL" id="LBDA02000026">
    <property type="protein sequence ID" value="OIK27265.1"/>
    <property type="molecule type" value="Genomic_DNA"/>
</dbReference>
<name>A0A1J4Q2P5_9ACTN</name>
<keyword evidence="3" id="KW-0732">Signal</keyword>
<accession>A0A1J4Q2P5</accession>
<dbReference type="AlphaFoldDB" id="A0A1J4Q2P5"/>
<feature type="signal peptide" evidence="3">
    <location>
        <begin position="1"/>
        <end position="28"/>
    </location>
</feature>
<dbReference type="Gene3D" id="2.60.120.260">
    <property type="entry name" value="Galactose-binding domain-like"/>
    <property type="match status" value="1"/>
</dbReference>
<dbReference type="SUPFAM" id="SSF49313">
    <property type="entry name" value="Cadherin-like"/>
    <property type="match status" value="1"/>
</dbReference>
<proteinExistence type="predicted"/>
<dbReference type="InterPro" id="IPR017850">
    <property type="entry name" value="Alkaline_phosphatase_core_sf"/>
</dbReference>
<reference evidence="5" key="1">
    <citation type="submission" date="2016-10" db="EMBL/GenBank/DDBJ databases">
        <title>Genome sequence of Streptomyces malaysiense MUSC 136.</title>
        <authorList>
            <person name="Lee L.-H."/>
            <person name="Ser H.-L."/>
        </authorList>
    </citation>
    <scope>NUCLEOTIDE SEQUENCE [LARGE SCALE GENOMIC DNA]</scope>
    <source>
        <strain evidence="5">MUSC 136</strain>
    </source>
</reference>
<dbReference type="SMART" id="SM00736">
    <property type="entry name" value="CADG"/>
    <property type="match status" value="1"/>
</dbReference>
<dbReference type="PANTHER" id="PTHR31956">
    <property type="entry name" value="NON-SPECIFIC PHOSPHOLIPASE C4-RELATED"/>
    <property type="match status" value="1"/>
</dbReference>
<dbReference type="Gene3D" id="2.60.40.10">
    <property type="entry name" value="Immunoglobulins"/>
    <property type="match status" value="1"/>
</dbReference>
<dbReference type="Proteomes" id="UP000034838">
    <property type="component" value="Unassembled WGS sequence"/>
</dbReference>
<evidence type="ECO:0000259" key="4">
    <source>
        <dbReference type="SMART" id="SM00736"/>
    </source>
</evidence>
<evidence type="ECO:0000256" key="1">
    <source>
        <dbReference type="ARBA" id="ARBA00022801"/>
    </source>
</evidence>
<dbReference type="SUPFAM" id="SSF53649">
    <property type="entry name" value="Alkaline phosphatase-like"/>
    <property type="match status" value="1"/>
</dbReference>
<dbReference type="GO" id="GO:0042578">
    <property type="term" value="F:phosphoric ester hydrolase activity"/>
    <property type="evidence" value="ECO:0007669"/>
    <property type="project" value="UniProtKB-ARBA"/>
</dbReference>
<comment type="caution">
    <text evidence="5">The sequence shown here is derived from an EMBL/GenBank/DDBJ whole genome shotgun (WGS) entry which is preliminary data.</text>
</comment>
<keyword evidence="2" id="KW-0843">Virulence</keyword>
<dbReference type="PANTHER" id="PTHR31956:SF1">
    <property type="entry name" value="NON-SPECIFIC PHOSPHOLIPASE C1"/>
    <property type="match status" value="1"/>
</dbReference>
<feature type="chain" id="PRO_5009632055" description="Dystroglycan-type cadherin-like domain-containing protein" evidence="3">
    <location>
        <begin position="29"/>
        <end position="535"/>
    </location>
</feature>
<protein>
    <recommendedName>
        <fullName evidence="4">Dystroglycan-type cadherin-like domain-containing protein</fullName>
    </recommendedName>
</protein>
<organism evidence="5 6">
    <name type="scientific">Streptomyces malaysiense</name>
    <dbReference type="NCBI Taxonomy" id="1428626"/>
    <lineage>
        <taxon>Bacteria</taxon>
        <taxon>Bacillati</taxon>
        <taxon>Actinomycetota</taxon>
        <taxon>Actinomycetes</taxon>
        <taxon>Kitasatosporales</taxon>
        <taxon>Streptomycetaceae</taxon>
        <taxon>Streptomyces</taxon>
    </lineage>
</organism>
<dbReference type="GO" id="GO:0005509">
    <property type="term" value="F:calcium ion binding"/>
    <property type="evidence" value="ECO:0007669"/>
    <property type="project" value="InterPro"/>
</dbReference>
<evidence type="ECO:0000313" key="5">
    <source>
        <dbReference type="EMBL" id="OIK27265.1"/>
    </source>
</evidence>
<dbReference type="Pfam" id="PF05345">
    <property type="entry name" value="He_PIG"/>
    <property type="match status" value="1"/>
</dbReference>
<gene>
    <name evidence="5" type="ORF">VT52_012400</name>
</gene>
<keyword evidence="1" id="KW-0378">Hydrolase</keyword>
<dbReference type="OrthoDB" id="345880at2"/>